<keyword evidence="3" id="KW-1185">Reference proteome</keyword>
<comment type="caution">
    <text evidence="2">The sequence shown here is derived from an EMBL/GenBank/DDBJ whole genome shotgun (WGS) entry which is preliminary data.</text>
</comment>
<feature type="domain" description="Nucleotide modification associated" evidence="1">
    <location>
        <begin position="4"/>
        <end position="252"/>
    </location>
</feature>
<proteinExistence type="predicted"/>
<evidence type="ECO:0000313" key="2">
    <source>
        <dbReference type="EMBL" id="GGF21409.1"/>
    </source>
</evidence>
<dbReference type="Proteomes" id="UP000647339">
    <property type="component" value="Unassembled WGS sequence"/>
</dbReference>
<dbReference type="InterPro" id="IPR041135">
    <property type="entry name" value="Nmad3"/>
</dbReference>
<evidence type="ECO:0000259" key="1">
    <source>
        <dbReference type="Pfam" id="PF18754"/>
    </source>
</evidence>
<sequence length="272" mass="30467">MVLRIILSRKGFDAQYGGQPSPILPDGTLLSLPIPEPRDSLAFEDLSHGGFTYWELIRSLHPATKLSGASTCHLDPDLDPRALPRDSKWRALLGQTGAAQGHLAKCGVGKGDLFLFFGTFRQTEMGEQGLTYRKDAPEVHMIFGYLQVEEVIDPREDCGPEISYHPHAQERFRAAKHNRIYRASERLDFFPERPGGGVLKAHPGLQLTKPGFSKSRWQLPDCFRGVPISYHTAESFRPEYFQSAAKGQEFVVTANQKVKDWAKGLIGEGNRY</sequence>
<dbReference type="EMBL" id="BMIU01000002">
    <property type="protein sequence ID" value="GGF21409.1"/>
    <property type="molecule type" value="Genomic_DNA"/>
</dbReference>
<accession>A0ABQ1ULZ7</accession>
<dbReference type="Pfam" id="PF18754">
    <property type="entry name" value="Nmad3"/>
    <property type="match status" value="1"/>
</dbReference>
<reference evidence="3" key="1">
    <citation type="journal article" date="2019" name="Int. J. Syst. Evol. Microbiol.">
        <title>The Global Catalogue of Microorganisms (GCM) 10K type strain sequencing project: providing services to taxonomists for standard genome sequencing and annotation.</title>
        <authorList>
            <consortium name="The Broad Institute Genomics Platform"/>
            <consortium name="The Broad Institute Genome Sequencing Center for Infectious Disease"/>
            <person name="Wu L."/>
            <person name="Ma J."/>
        </authorList>
    </citation>
    <scope>NUCLEOTIDE SEQUENCE [LARGE SCALE GENOMIC DNA]</scope>
    <source>
        <strain evidence="3">CGMCC 1.15407</strain>
    </source>
</reference>
<organism evidence="2 3">
    <name type="scientific">Echinicola rosea</name>
    <dbReference type="NCBI Taxonomy" id="1807691"/>
    <lineage>
        <taxon>Bacteria</taxon>
        <taxon>Pseudomonadati</taxon>
        <taxon>Bacteroidota</taxon>
        <taxon>Cytophagia</taxon>
        <taxon>Cytophagales</taxon>
        <taxon>Cyclobacteriaceae</taxon>
        <taxon>Echinicola</taxon>
    </lineage>
</organism>
<protein>
    <recommendedName>
        <fullName evidence="1">Nucleotide modification associated domain-containing protein</fullName>
    </recommendedName>
</protein>
<gene>
    <name evidence="2" type="ORF">GCM10011339_06800</name>
</gene>
<evidence type="ECO:0000313" key="3">
    <source>
        <dbReference type="Proteomes" id="UP000647339"/>
    </source>
</evidence>
<name>A0ABQ1ULZ7_9BACT</name>